<sequence>MCHIHLLHLVSRRDQDETFTLKENGWFELVYMVSVRSLCFYGLWTRVTLPSSVQSPPKPVSDSNQHDLSCVTSVHLNNTSSTVSDLARNPGLVAVLCIFFIVLALLLVVAIAKAISSRRPKFEKLEDVPMNKMNEESPFALYPPK</sequence>
<dbReference type="OrthoDB" id="8961995at2759"/>
<evidence type="ECO:0000313" key="2">
    <source>
        <dbReference type="EMBL" id="KAI1891849.1"/>
    </source>
</evidence>
<accession>A0A8T3D2I7</accession>
<organism evidence="2 3">
    <name type="scientific">Albula goreensis</name>
    <dbReference type="NCBI Taxonomy" id="1534307"/>
    <lineage>
        <taxon>Eukaryota</taxon>
        <taxon>Metazoa</taxon>
        <taxon>Chordata</taxon>
        <taxon>Craniata</taxon>
        <taxon>Vertebrata</taxon>
        <taxon>Euteleostomi</taxon>
        <taxon>Actinopterygii</taxon>
        <taxon>Neopterygii</taxon>
        <taxon>Teleostei</taxon>
        <taxon>Albuliformes</taxon>
        <taxon>Albulidae</taxon>
        <taxon>Albula</taxon>
    </lineage>
</organism>
<feature type="transmembrane region" description="Helical" evidence="1">
    <location>
        <begin position="92"/>
        <end position="115"/>
    </location>
</feature>
<keyword evidence="1" id="KW-1133">Transmembrane helix</keyword>
<gene>
    <name evidence="2" type="ORF">AGOR_G00147970</name>
</gene>
<keyword evidence="1" id="KW-0812">Transmembrane</keyword>
<protein>
    <submittedName>
        <fullName evidence="2">Uncharacterized protein</fullName>
    </submittedName>
</protein>
<dbReference type="AlphaFoldDB" id="A0A8T3D2I7"/>
<evidence type="ECO:0000313" key="3">
    <source>
        <dbReference type="Proteomes" id="UP000829720"/>
    </source>
</evidence>
<comment type="caution">
    <text evidence="2">The sequence shown here is derived from an EMBL/GenBank/DDBJ whole genome shotgun (WGS) entry which is preliminary data.</text>
</comment>
<keyword evidence="3" id="KW-1185">Reference proteome</keyword>
<reference evidence="2" key="1">
    <citation type="submission" date="2021-01" db="EMBL/GenBank/DDBJ databases">
        <authorList>
            <person name="Zahm M."/>
            <person name="Roques C."/>
            <person name="Cabau C."/>
            <person name="Klopp C."/>
            <person name="Donnadieu C."/>
            <person name="Jouanno E."/>
            <person name="Lampietro C."/>
            <person name="Louis A."/>
            <person name="Herpin A."/>
            <person name="Echchiki A."/>
            <person name="Berthelot C."/>
            <person name="Parey E."/>
            <person name="Roest-Crollius H."/>
            <person name="Braasch I."/>
            <person name="Postlethwait J."/>
            <person name="Bobe J."/>
            <person name="Montfort J."/>
            <person name="Bouchez O."/>
            <person name="Begum T."/>
            <person name="Mejri S."/>
            <person name="Adams A."/>
            <person name="Chen W.-J."/>
            <person name="Guiguen Y."/>
        </authorList>
    </citation>
    <scope>NUCLEOTIDE SEQUENCE</scope>
    <source>
        <tissue evidence="2">Blood</tissue>
    </source>
</reference>
<name>A0A8T3D2I7_9TELE</name>
<dbReference type="Proteomes" id="UP000829720">
    <property type="component" value="Unassembled WGS sequence"/>
</dbReference>
<dbReference type="EMBL" id="JAERUA010000013">
    <property type="protein sequence ID" value="KAI1891849.1"/>
    <property type="molecule type" value="Genomic_DNA"/>
</dbReference>
<evidence type="ECO:0000256" key="1">
    <source>
        <dbReference type="SAM" id="Phobius"/>
    </source>
</evidence>
<keyword evidence="1" id="KW-0472">Membrane</keyword>
<proteinExistence type="predicted"/>